<dbReference type="PRINTS" id="PR01179">
    <property type="entry name" value="ODADCRBXLASE"/>
</dbReference>
<comment type="subunit">
    <text evidence="7">Homodimer. Only the dimer is catalytically active, as the active sites are constructed of residues from both monomers.</text>
</comment>
<reference evidence="12" key="1">
    <citation type="journal article" date="2018" name="Nat. Microbiol.">
        <title>Leveraging single-cell genomics to expand the fungal tree of life.</title>
        <authorList>
            <person name="Ahrendt S.R."/>
            <person name="Quandt C.A."/>
            <person name="Ciobanu D."/>
            <person name="Clum A."/>
            <person name="Salamov A."/>
            <person name="Andreopoulos B."/>
            <person name="Cheng J.F."/>
            <person name="Woyke T."/>
            <person name="Pelin A."/>
            <person name="Henrissat B."/>
            <person name="Reynolds N.K."/>
            <person name="Benny G.L."/>
            <person name="Smith M.E."/>
            <person name="James T.Y."/>
            <person name="Grigoriev I.V."/>
        </authorList>
    </citation>
    <scope>NUCLEOTIDE SEQUENCE [LARGE SCALE GENOMIC DNA]</scope>
    <source>
        <strain evidence="12">RSA 1356</strain>
    </source>
</reference>
<organism evidence="11 12">
    <name type="scientific">Thamnocephalis sphaerospora</name>
    <dbReference type="NCBI Taxonomy" id="78915"/>
    <lineage>
        <taxon>Eukaryota</taxon>
        <taxon>Fungi</taxon>
        <taxon>Fungi incertae sedis</taxon>
        <taxon>Zoopagomycota</taxon>
        <taxon>Zoopagomycotina</taxon>
        <taxon>Zoopagomycetes</taxon>
        <taxon>Zoopagales</taxon>
        <taxon>Sigmoideomycetaceae</taxon>
        <taxon>Thamnocephalis</taxon>
    </lineage>
</organism>
<dbReference type="EMBL" id="KZ992580">
    <property type="protein sequence ID" value="RKP08662.1"/>
    <property type="molecule type" value="Genomic_DNA"/>
</dbReference>
<dbReference type="PROSITE" id="PS00878">
    <property type="entry name" value="ODR_DC_2_1"/>
    <property type="match status" value="1"/>
</dbReference>
<keyword evidence="3 9" id="KW-0663">Pyridoxal phosphate</keyword>
<dbReference type="PANTHER" id="PTHR11482:SF6">
    <property type="entry name" value="ORNITHINE DECARBOXYLASE 1-RELATED"/>
    <property type="match status" value="1"/>
</dbReference>
<dbReference type="GO" id="GO:0004586">
    <property type="term" value="F:ornithine decarboxylase activity"/>
    <property type="evidence" value="ECO:0007669"/>
    <property type="project" value="UniProtKB-EC"/>
</dbReference>
<evidence type="ECO:0000256" key="8">
    <source>
        <dbReference type="ARBA" id="ARBA00049127"/>
    </source>
</evidence>
<evidence type="ECO:0000259" key="10">
    <source>
        <dbReference type="Pfam" id="PF02784"/>
    </source>
</evidence>
<dbReference type="PANTHER" id="PTHR11482">
    <property type="entry name" value="ARGININE/DIAMINOPIMELATE/ORNITHINE DECARBOXYLASE"/>
    <property type="match status" value="1"/>
</dbReference>
<feature type="modified residue" description="N6-(pyridoxal phosphate)lysine" evidence="9">
    <location>
        <position position="53"/>
    </location>
</feature>
<evidence type="ECO:0000313" key="12">
    <source>
        <dbReference type="Proteomes" id="UP000271241"/>
    </source>
</evidence>
<sequence>MSVDDALRHQLAAIEATGAEENAFFVADLSHLHLQQRRWKEHLPRVQPFYAVKCNPSPPVLRTLAALGTNFDCASKSEIQAVLEAGVSADRIIYANPCKQISHIRYAVSNGVRLMTFDNADELRKVRRVSPDVGMVLRILTDDSKSVCQLGLKFGAPMDRVESLLEAARDFDVKLAGVSFHVGSGCYDAAAFDDAVCRARRVFDLAPRYGHYNMHILDVGGGFPGSDAAAVKFDTIASVLGPSLDRHFPAESGVTLIAEPGRYYVEGAFTLAVNVIARRMVHSASSQESPSDEQAAADGSEVASRPSFMYYVNDGVYGSFNCTMFDHAVVTPHLLQRDGCFHADVSALERYECSIWGPTCDSIDRINPRCVLPELHVGDWLRYDRMGAYTICAASRFNGFKQSHVIYVDTAGICAADLVVPTNQ</sequence>
<dbReference type="Gene3D" id="3.20.20.10">
    <property type="entry name" value="Alanine racemase"/>
    <property type="match status" value="1"/>
</dbReference>
<dbReference type="Proteomes" id="UP000271241">
    <property type="component" value="Unassembled WGS sequence"/>
</dbReference>
<evidence type="ECO:0000256" key="7">
    <source>
        <dbReference type="ARBA" id="ARBA00046672"/>
    </source>
</evidence>
<dbReference type="SUPFAM" id="SSF51419">
    <property type="entry name" value="PLP-binding barrel"/>
    <property type="match status" value="1"/>
</dbReference>
<comment type="catalytic activity">
    <reaction evidence="8">
        <text>L-ornithine + H(+) = putrescine + CO2</text>
        <dbReference type="Rhea" id="RHEA:22964"/>
        <dbReference type="ChEBI" id="CHEBI:15378"/>
        <dbReference type="ChEBI" id="CHEBI:16526"/>
        <dbReference type="ChEBI" id="CHEBI:46911"/>
        <dbReference type="ChEBI" id="CHEBI:326268"/>
        <dbReference type="EC" id="4.1.1.17"/>
    </reaction>
</comment>
<dbReference type="OrthoDB" id="5034579at2759"/>
<dbReference type="FunFam" id="3.20.20.10:FF:000005">
    <property type="entry name" value="Ornithine decarboxylase"/>
    <property type="match status" value="1"/>
</dbReference>
<dbReference type="SUPFAM" id="SSF50621">
    <property type="entry name" value="Alanine racemase C-terminal domain-like"/>
    <property type="match status" value="1"/>
</dbReference>
<protein>
    <recommendedName>
        <fullName evidence="6">ornithine decarboxylase</fullName>
        <ecNumber evidence="6">4.1.1.17</ecNumber>
    </recommendedName>
</protein>
<dbReference type="EC" id="4.1.1.17" evidence="6"/>
<dbReference type="AlphaFoldDB" id="A0A4P9XRS8"/>
<evidence type="ECO:0000256" key="6">
    <source>
        <dbReference type="ARBA" id="ARBA00034138"/>
    </source>
</evidence>
<evidence type="ECO:0000256" key="2">
    <source>
        <dbReference type="ARBA" id="ARBA00008872"/>
    </source>
</evidence>
<dbReference type="Pfam" id="PF02784">
    <property type="entry name" value="Orn_Arg_deC_N"/>
    <property type="match status" value="1"/>
</dbReference>
<dbReference type="InterPro" id="IPR000183">
    <property type="entry name" value="Orn/DAP/Arg_de-COase"/>
</dbReference>
<gene>
    <name evidence="11" type="ORF">THASP1DRAFT_15333</name>
</gene>
<evidence type="ECO:0000256" key="9">
    <source>
        <dbReference type="PIRSR" id="PIRSR600183-50"/>
    </source>
</evidence>
<dbReference type="InterPro" id="IPR029066">
    <property type="entry name" value="PLP-binding_barrel"/>
</dbReference>
<dbReference type="InterPro" id="IPR022653">
    <property type="entry name" value="De-COase2_pyr-phos_BS"/>
</dbReference>
<evidence type="ECO:0000256" key="4">
    <source>
        <dbReference type="ARBA" id="ARBA00023239"/>
    </source>
</evidence>
<feature type="domain" description="Orn/DAP/Arg decarboxylase 2 N-terminal" evidence="10">
    <location>
        <begin position="31"/>
        <end position="265"/>
    </location>
</feature>
<keyword evidence="12" id="KW-1185">Reference proteome</keyword>
<evidence type="ECO:0000256" key="3">
    <source>
        <dbReference type="ARBA" id="ARBA00022898"/>
    </source>
</evidence>
<dbReference type="InterPro" id="IPR022644">
    <property type="entry name" value="De-COase2_N"/>
</dbReference>
<dbReference type="GO" id="GO:0033387">
    <property type="term" value="P:putrescine biosynthetic process from arginine, via ornithine"/>
    <property type="evidence" value="ECO:0007669"/>
    <property type="project" value="TreeGrafter"/>
</dbReference>
<dbReference type="GO" id="GO:0005737">
    <property type="term" value="C:cytoplasm"/>
    <property type="evidence" value="ECO:0007669"/>
    <property type="project" value="TreeGrafter"/>
</dbReference>
<dbReference type="InterPro" id="IPR022657">
    <property type="entry name" value="De-COase2_CS"/>
</dbReference>
<dbReference type="PRINTS" id="PR01182">
    <property type="entry name" value="ORNDCRBXLASE"/>
</dbReference>
<feature type="active site" description="Proton donor" evidence="9">
    <location>
        <position position="360"/>
    </location>
</feature>
<evidence type="ECO:0000256" key="5">
    <source>
        <dbReference type="ARBA" id="ARBA00034115"/>
    </source>
</evidence>
<dbReference type="PROSITE" id="PS00879">
    <property type="entry name" value="ODR_DC_2_2"/>
    <property type="match status" value="1"/>
</dbReference>
<dbReference type="FunFam" id="2.40.37.10:FF:000005">
    <property type="entry name" value="Ornithine decarboxylase"/>
    <property type="match status" value="1"/>
</dbReference>
<comment type="cofactor">
    <cofactor evidence="1 9">
        <name>pyridoxal 5'-phosphate</name>
        <dbReference type="ChEBI" id="CHEBI:597326"/>
    </cofactor>
</comment>
<proteinExistence type="inferred from homology"/>
<dbReference type="STRING" id="78915.A0A4P9XRS8"/>
<dbReference type="InterPro" id="IPR009006">
    <property type="entry name" value="Ala_racemase/Decarboxylase_C"/>
</dbReference>
<evidence type="ECO:0000313" key="11">
    <source>
        <dbReference type="EMBL" id="RKP08662.1"/>
    </source>
</evidence>
<comment type="similarity">
    <text evidence="2">Belongs to the Orn/Lys/Arg decarboxylase class-II family.</text>
</comment>
<name>A0A4P9XRS8_9FUNG</name>
<dbReference type="Gene3D" id="2.40.37.10">
    <property type="entry name" value="Lyase, Ornithine Decarboxylase, Chain A, domain 1"/>
    <property type="match status" value="1"/>
</dbReference>
<accession>A0A4P9XRS8</accession>
<comment type="pathway">
    <text evidence="5">Amine and polyamine biosynthesis; putrescine biosynthesis via L-ornithine pathway; putrescine from L-ornithine: step 1/1.</text>
</comment>
<dbReference type="InterPro" id="IPR002433">
    <property type="entry name" value="Orn_de-COase"/>
</dbReference>
<dbReference type="CDD" id="cd00622">
    <property type="entry name" value="PLPDE_III_ODC"/>
    <property type="match status" value="1"/>
</dbReference>
<keyword evidence="4" id="KW-0456">Lyase</keyword>
<evidence type="ECO:0000256" key="1">
    <source>
        <dbReference type="ARBA" id="ARBA00001933"/>
    </source>
</evidence>